<feature type="transmembrane region" description="Helical" evidence="1">
    <location>
        <begin position="120"/>
        <end position="139"/>
    </location>
</feature>
<feature type="transmembrane region" description="Helical" evidence="1">
    <location>
        <begin position="206"/>
        <end position="223"/>
    </location>
</feature>
<evidence type="ECO:0000256" key="1">
    <source>
        <dbReference type="SAM" id="Phobius"/>
    </source>
</evidence>
<evidence type="ECO:0000313" key="2">
    <source>
        <dbReference type="EMBL" id="NPD92564.1"/>
    </source>
</evidence>
<keyword evidence="1" id="KW-1133">Transmembrane helix</keyword>
<proteinExistence type="predicted"/>
<dbReference type="Proteomes" id="UP000714420">
    <property type="component" value="Unassembled WGS sequence"/>
</dbReference>
<sequence length="275" mass="30762">MKTKRIAGSMIMAFAGLTLCVSTIMAQKNSRRIARNVPDTVVITKTDTVFVTAPAANQLPEGKNADIAYITNSYQLEAYKQKLAFEKEEARQKAAERMAQRDMDREYDRQRNAFNMISKYSSLVAIWLVPLAVIFLYVYHQRRRREQVEMVFDMLRSGIEVSPEILAALGIGSGTVWQQMANGMNAMMNGAGITDISTASYCLKRVVWGILIIVVSFFLACIFNNGAVFYIGAVIASVMFAQAFIRHRLQRTFIQGQRKNSAVKDMTGGNPDADV</sequence>
<keyword evidence="1" id="KW-0472">Membrane</keyword>
<keyword evidence="1" id="KW-0812">Transmembrane</keyword>
<dbReference type="EMBL" id="JABKKF010000009">
    <property type="protein sequence ID" value="NPD92564.1"/>
    <property type="molecule type" value="Genomic_DNA"/>
</dbReference>
<keyword evidence="3" id="KW-1185">Reference proteome</keyword>
<name>A0ABX2AQR7_9BACT</name>
<organism evidence="2 3">
    <name type="scientific">Xylanibacter muris</name>
    <dbReference type="NCBI Taxonomy" id="2736290"/>
    <lineage>
        <taxon>Bacteria</taxon>
        <taxon>Pseudomonadati</taxon>
        <taxon>Bacteroidota</taxon>
        <taxon>Bacteroidia</taxon>
        <taxon>Bacteroidales</taxon>
        <taxon>Prevotellaceae</taxon>
        <taxon>Xylanibacter</taxon>
    </lineage>
</organism>
<comment type="caution">
    <text evidence="2">The sequence shown here is derived from an EMBL/GenBank/DDBJ whole genome shotgun (WGS) entry which is preliminary data.</text>
</comment>
<protein>
    <submittedName>
        <fullName evidence="2">Uncharacterized protein</fullName>
    </submittedName>
</protein>
<accession>A0ABX2AQR7</accession>
<dbReference type="RefSeq" id="WP_172275893.1">
    <property type="nucleotide sequence ID" value="NZ_CASGMU010000013.1"/>
</dbReference>
<feature type="transmembrane region" description="Helical" evidence="1">
    <location>
        <begin position="229"/>
        <end position="249"/>
    </location>
</feature>
<evidence type="ECO:0000313" key="3">
    <source>
        <dbReference type="Proteomes" id="UP000714420"/>
    </source>
</evidence>
<gene>
    <name evidence="2" type="ORF">HPS56_09470</name>
</gene>
<reference evidence="2 3" key="1">
    <citation type="submission" date="2020-05" db="EMBL/GenBank/DDBJ databases">
        <title>Distinct polysaccharide utilization as determinants for interspecies competition between intestinal Prevotella spp.</title>
        <authorList>
            <person name="Galvez E.J.C."/>
            <person name="Iljazovic A."/>
            <person name="Strowig T."/>
        </authorList>
    </citation>
    <scope>NUCLEOTIDE SEQUENCE [LARGE SCALE GENOMIC DNA]</scope>
    <source>
        <strain evidence="2 3">PMUR</strain>
    </source>
</reference>